<dbReference type="SUPFAM" id="SSF56954">
    <property type="entry name" value="Outer membrane efflux proteins (OEP)"/>
    <property type="match status" value="1"/>
</dbReference>
<dbReference type="GO" id="GO:0015562">
    <property type="term" value="F:efflux transmembrane transporter activity"/>
    <property type="evidence" value="ECO:0007669"/>
    <property type="project" value="InterPro"/>
</dbReference>
<feature type="region of interest" description="Disordered" evidence="1">
    <location>
        <begin position="471"/>
        <end position="491"/>
    </location>
</feature>
<keyword evidence="4" id="KW-1185">Reference proteome</keyword>
<dbReference type="Proteomes" id="UP000248856">
    <property type="component" value="Unassembled WGS sequence"/>
</dbReference>
<sequence length="491" mass="52314">MTRTTPKPPTALRRCALAATALLLAGCASVSPDGLRGGVQAALQGRAAGADGAQLPSPDPAARQAADDAVARWLAAPLTQDAAVRIALLRNPGLQARLARLGVRDAERVQALTPANPVLMLGRLTKPHEREIERSITFGLIDLVTLPWRGRWQGSEREQDTLAAATDAARLASDARRAWLRAVAAQETLAAHERMHEAAEAGAELARRMARVGHWSRLQQAREQAVLADARARLAQARLADATARETLALTLGLWGAQAAAIALPARLPDPPGAPMEADALERQALRERLDVRAARLALDRVADQQGFARAGQVFGEIGLGYQRNTTTGRGTNGTGGHAEVQRGWELELPLPLFDAGGAANARAQALVRENAALLQQTALQARAEVRTRWLAYRTAWELAREQSDTVVPLRRLIQDETLLRYNGMLASVWELLAEARQSTQAVADAVAARRDFWLADTDLQFALAAASPGAAIASPSNPSLASAAPAGAGH</sequence>
<feature type="signal peptide" evidence="2">
    <location>
        <begin position="1"/>
        <end position="30"/>
    </location>
</feature>
<dbReference type="RefSeq" id="WP_111875894.1">
    <property type="nucleotide sequence ID" value="NZ_QLTA01000004.1"/>
</dbReference>
<evidence type="ECO:0000256" key="2">
    <source>
        <dbReference type="SAM" id="SignalP"/>
    </source>
</evidence>
<dbReference type="PROSITE" id="PS51257">
    <property type="entry name" value="PROKAR_LIPOPROTEIN"/>
    <property type="match status" value="1"/>
</dbReference>
<evidence type="ECO:0000313" key="4">
    <source>
        <dbReference type="Proteomes" id="UP000248856"/>
    </source>
</evidence>
<evidence type="ECO:0000256" key="1">
    <source>
        <dbReference type="SAM" id="MobiDB-lite"/>
    </source>
</evidence>
<dbReference type="EMBL" id="QLTA01000004">
    <property type="protein sequence ID" value="RAR85568.1"/>
    <property type="molecule type" value="Genomic_DNA"/>
</dbReference>
<dbReference type="InterPro" id="IPR010131">
    <property type="entry name" value="MdtP/NodT-like"/>
</dbReference>
<evidence type="ECO:0000313" key="3">
    <source>
        <dbReference type="EMBL" id="RAR85568.1"/>
    </source>
</evidence>
<keyword evidence="2" id="KW-0732">Signal</keyword>
<dbReference type="PANTHER" id="PTHR30203:SF24">
    <property type="entry name" value="BLR4935 PROTEIN"/>
    <property type="match status" value="1"/>
</dbReference>
<accession>A0A328ZH49</accession>
<dbReference type="Gene3D" id="1.20.1600.10">
    <property type="entry name" value="Outer membrane efflux proteins (OEP)"/>
    <property type="match status" value="1"/>
</dbReference>
<name>A0A328ZH49_9BURK</name>
<organism evidence="3 4">
    <name type="scientific">Paracidovorax anthurii</name>
    <dbReference type="NCBI Taxonomy" id="78229"/>
    <lineage>
        <taxon>Bacteria</taxon>
        <taxon>Pseudomonadati</taxon>
        <taxon>Pseudomonadota</taxon>
        <taxon>Betaproteobacteria</taxon>
        <taxon>Burkholderiales</taxon>
        <taxon>Comamonadaceae</taxon>
        <taxon>Paracidovorax</taxon>
    </lineage>
</organism>
<feature type="chain" id="PRO_5016434082" evidence="2">
    <location>
        <begin position="31"/>
        <end position="491"/>
    </location>
</feature>
<comment type="caution">
    <text evidence="3">The sequence shown here is derived from an EMBL/GenBank/DDBJ whole genome shotgun (WGS) entry which is preliminary data.</text>
</comment>
<gene>
    <name evidence="3" type="ORF">AX018_100421</name>
</gene>
<dbReference type="PANTHER" id="PTHR30203">
    <property type="entry name" value="OUTER MEMBRANE CATION EFFLUX PROTEIN"/>
    <property type="match status" value="1"/>
</dbReference>
<dbReference type="OrthoDB" id="8554634at2"/>
<protein>
    <submittedName>
        <fullName evidence="3">Outer membrane protein TolC</fullName>
    </submittedName>
</protein>
<proteinExistence type="predicted"/>
<dbReference type="AlphaFoldDB" id="A0A328ZH49"/>
<reference evidence="3 4" key="1">
    <citation type="submission" date="2018-06" db="EMBL/GenBank/DDBJ databases">
        <title>Genomic Encyclopedia of Archaeal and Bacterial Type Strains, Phase II (KMG-II): from individual species to whole genera.</title>
        <authorList>
            <person name="Goeker M."/>
        </authorList>
    </citation>
    <scope>NUCLEOTIDE SEQUENCE [LARGE SCALE GENOMIC DNA]</scope>
    <source>
        <strain evidence="3 4">CFPB 3232</strain>
    </source>
</reference>